<feature type="transmembrane region" description="Helical" evidence="1">
    <location>
        <begin position="7"/>
        <end position="26"/>
    </location>
</feature>
<keyword evidence="1" id="KW-0812">Transmembrane</keyword>
<dbReference type="Proteomes" id="UP000515703">
    <property type="component" value="Chromosome"/>
</dbReference>
<dbReference type="KEGG" id="acht:bsdcttw_30840"/>
<reference evidence="2 3" key="2">
    <citation type="submission" date="2020-08" db="EMBL/GenBank/DDBJ databases">
        <authorList>
            <person name="Ueki A."/>
            <person name="Tonouchi A."/>
        </authorList>
    </citation>
    <scope>NUCLEOTIDE SEQUENCE [LARGE SCALE GENOMIC DNA]</scope>
    <source>
        <strain evidence="2 3">CTTW</strain>
    </source>
</reference>
<evidence type="ECO:0000313" key="3">
    <source>
        <dbReference type="Proteomes" id="UP000515703"/>
    </source>
</evidence>
<dbReference type="AlphaFoldDB" id="A0A7I8DNR0"/>
<proteinExistence type="predicted"/>
<evidence type="ECO:0000256" key="1">
    <source>
        <dbReference type="SAM" id="Phobius"/>
    </source>
</evidence>
<organism evidence="2 3">
    <name type="scientific">Anaerocolumna chitinilytica</name>
    <dbReference type="NCBI Taxonomy" id="1727145"/>
    <lineage>
        <taxon>Bacteria</taxon>
        <taxon>Bacillati</taxon>
        <taxon>Bacillota</taxon>
        <taxon>Clostridia</taxon>
        <taxon>Lachnospirales</taxon>
        <taxon>Lachnospiraceae</taxon>
        <taxon>Anaerocolumna</taxon>
    </lineage>
</organism>
<evidence type="ECO:0000313" key="2">
    <source>
        <dbReference type="EMBL" id="BCK00044.1"/>
    </source>
</evidence>
<keyword evidence="1" id="KW-1133">Transmembrane helix</keyword>
<gene>
    <name evidence="2" type="ORF">bsdcttw_30840</name>
</gene>
<evidence type="ECO:0008006" key="4">
    <source>
        <dbReference type="Google" id="ProtNLM"/>
    </source>
</evidence>
<dbReference type="EMBL" id="AP023368">
    <property type="protein sequence ID" value="BCK00044.1"/>
    <property type="molecule type" value="Genomic_DNA"/>
</dbReference>
<keyword evidence="1" id="KW-0472">Membrane</keyword>
<keyword evidence="3" id="KW-1185">Reference proteome</keyword>
<accession>A0A7I8DNR0</accession>
<reference evidence="2 3" key="1">
    <citation type="submission" date="2020-08" db="EMBL/GenBank/DDBJ databases">
        <title>Draft genome sequencing of an Anaerocolumna strain isolated from anoxic soil subjected to BSD treatment.</title>
        <authorList>
            <person name="Uek A."/>
            <person name="Tonouchi A."/>
        </authorList>
    </citation>
    <scope>NUCLEOTIDE SEQUENCE [LARGE SCALE GENOMIC DNA]</scope>
    <source>
        <strain evidence="2 3">CTTW</strain>
    </source>
</reference>
<protein>
    <recommendedName>
        <fullName evidence="4">Cyclic lactone autoinducer peptide</fullName>
    </recommendedName>
</protein>
<name>A0A7I8DNR0_9FIRM</name>
<dbReference type="RefSeq" id="WP_185255753.1">
    <property type="nucleotide sequence ID" value="NZ_AP023368.1"/>
</dbReference>
<sequence>MSPIKNALTIILIIVTLNLVIFNAPLNPAATTDNGFHILNDMPEKD</sequence>